<evidence type="ECO:0000313" key="1">
    <source>
        <dbReference type="EMBL" id="CAI9280364.1"/>
    </source>
</evidence>
<dbReference type="AlphaFoldDB" id="A0AA35YUJ5"/>
<reference evidence="1" key="1">
    <citation type="submission" date="2023-04" db="EMBL/GenBank/DDBJ databases">
        <authorList>
            <person name="Vijverberg K."/>
            <person name="Xiong W."/>
            <person name="Schranz E."/>
        </authorList>
    </citation>
    <scope>NUCLEOTIDE SEQUENCE</scope>
</reference>
<keyword evidence="2" id="KW-1185">Reference proteome</keyword>
<evidence type="ECO:0000313" key="2">
    <source>
        <dbReference type="Proteomes" id="UP001177003"/>
    </source>
</evidence>
<dbReference type="Proteomes" id="UP001177003">
    <property type="component" value="Chromosome 4"/>
</dbReference>
<name>A0AA35YUJ5_LACSI</name>
<proteinExistence type="predicted"/>
<dbReference type="EMBL" id="OX465080">
    <property type="protein sequence ID" value="CAI9280364.1"/>
    <property type="molecule type" value="Genomic_DNA"/>
</dbReference>
<accession>A0AA35YUJ5</accession>
<gene>
    <name evidence="1" type="ORF">LSALG_LOCUS20116</name>
</gene>
<sequence>MTSIIAMITCGEEIISPQELKVTNIKSLQNEVFLNDVFYECKNILAQEAATTAKSSPLYEVLSFSFLMVTTDENTVVKENVHPSCQIPKSMSADSLN</sequence>
<organism evidence="1 2">
    <name type="scientific">Lactuca saligna</name>
    <name type="common">Willowleaf lettuce</name>
    <dbReference type="NCBI Taxonomy" id="75948"/>
    <lineage>
        <taxon>Eukaryota</taxon>
        <taxon>Viridiplantae</taxon>
        <taxon>Streptophyta</taxon>
        <taxon>Embryophyta</taxon>
        <taxon>Tracheophyta</taxon>
        <taxon>Spermatophyta</taxon>
        <taxon>Magnoliopsida</taxon>
        <taxon>eudicotyledons</taxon>
        <taxon>Gunneridae</taxon>
        <taxon>Pentapetalae</taxon>
        <taxon>asterids</taxon>
        <taxon>campanulids</taxon>
        <taxon>Asterales</taxon>
        <taxon>Asteraceae</taxon>
        <taxon>Cichorioideae</taxon>
        <taxon>Cichorieae</taxon>
        <taxon>Lactucinae</taxon>
        <taxon>Lactuca</taxon>
    </lineage>
</organism>
<protein>
    <submittedName>
        <fullName evidence="1">Uncharacterized protein</fullName>
    </submittedName>
</protein>